<feature type="compositionally biased region" description="Basic and acidic residues" evidence="1">
    <location>
        <begin position="64"/>
        <end position="73"/>
    </location>
</feature>
<name>A0A1I7N652_9HYPH</name>
<accession>A0A1I7N652</accession>
<dbReference type="OrthoDB" id="7950538at2"/>
<reference evidence="2 3" key="1">
    <citation type="submission" date="2016-10" db="EMBL/GenBank/DDBJ databases">
        <authorList>
            <person name="de Groot N.N."/>
        </authorList>
    </citation>
    <scope>NUCLEOTIDE SEQUENCE [LARGE SCALE GENOMIC DNA]</scope>
    <source>
        <strain evidence="2 3">IPL20</strain>
    </source>
</reference>
<protein>
    <submittedName>
        <fullName evidence="2">Uncharacterized protein</fullName>
    </submittedName>
</protein>
<evidence type="ECO:0000256" key="1">
    <source>
        <dbReference type="SAM" id="MobiDB-lite"/>
    </source>
</evidence>
<dbReference type="STRING" id="429728.SAMN05216456_0925"/>
<feature type="region of interest" description="Disordered" evidence="1">
    <location>
        <begin position="55"/>
        <end position="74"/>
    </location>
</feature>
<sequence length="84" mass="9412">MSHRYIIGQMLELRSAPRHSNRPSGPCEVISRLPHENGPVLYRVRSQGESIERVVEEGDLSPSDARKPAESERATAFSIAITKR</sequence>
<dbReference type="AlphaFoldDB" id="A0A1I7N652"/>
<dbReference type="Proteomes" id="UP000199074">
    <property type="component" value="Unassembled WGS sequence"/>
</dbReference>
<proteinExistence type="predicted"/>
<dbReference type="EMBL" id="FPCK01000001">
    <property type="protein sequence ID" value="SFV30145.1"/>
    <property type="molecule type" value="Genomic_DNA"/>
</dbReference>
<organism evidence="2 3">
    <name type="scientific">Devosia crocina</name>
    <dbReference type="NCBI Taxonomy" id="429728"/>
    <lineage>
        <taxon>Bacteria</taxon>
        <taxon>Pseudomonadati</taxon>
        <taxon>Pseudomonadota</taxon>
        <taxon>Alphaproteobacteria</taxon>
        <taxon>Hyphomicrobiales</taxon>
        <taxon>Devosiaceae</taxon>
        <taxon>Devosia</taxon>
    </lineage>
</organism>
<evidence type="ECO:0000313" key="2">
    <source>
        <dbReference type="EMBL" id="SFV30145.1"/>
    </source>
</evidence>
<keyword evidence="3" id="KW-1185">Reference proteome</keyword>
<evidence type="ECO:0000313" key="3">
    <source>
        <dbReference type="Proteomes" id="UP000199074"/>
    </source>
</evidence>
<gene>
    <name evidence="2" type="ORF">SAMN05216456_0925</name>
</gene>
<dbReference type="RefSeq" id="WP_139232483.1">
    <property type="nucleotide sequence ID" value="NZ_FPCK01000001.1"/>
</dbReference>